<dbReference type="Pfam" id="PF13356">
    <property type="entry name" value="Arm-DNA-bind_3"/>
    <property type="match status" value="1"/>
</dbReference>
<evidence type="ECO:0000256" key="1">
    <source>
        <dbReference type="ARBA" id="ARBA00008857"/>
    </source>
</evidence>
<keyword evidence="6" id="KW-1185">Reference proteome</keyword>
<evidence type="ECO:0000259" key="4">
    <source>
        <dbReference type="PROSITE" id="PS51898"/>
    </source>
</evidence>
<sequence length="424" mass="48900">MKKENFTRERIENFQCEEGKGQSIFWDAKTPSLGLRITSNDARSFIFESRINGKTIRITIGNTKTWSVKEAQIQANKYKIQTDNGIDPRLVKAESVAKATLEKLEFEAAQLRDKVTLAEVWAIYIKDRETKWGERHKSDHEKMIKCGGIPRMKSNKEVTKDAPLASLAKLRLVDLSSERIEKWAETESSTRPTQTRLAWRMLKAFMTWCEEHETYGQIVKANTAKSKKIRENLGKPKVKNDVLQREQLRSWFSAVRQIANPVMSAYLQCLLITGARREEIRLLKWEDIDFKWKSLTIRDKVDGLRTIPLTPYIEQTLYSLPRRNQWVFSSPMSADGIISDPSKPHDKACTIAGLSLSIHGLRRSFASLCEWTETPAGIAAQIQGHKPQGVREQNYIRRPLDLLRVWHTKIEAWMLKEAQIEFTA</sequence>
<dbReference type="PANTHER" id="PTHR30629:SF6">
    <property type="entry name" value="PROPHAGE INTEGRASE INTA-RELATED"/>
    <property type="match status" value="1"/>
</dbReference>
<dbReference type="SUPFAM" id="SSF56349">
    <property type="entry name" value="DNA breaking-rejoining enzymes"/>
    <property type="match status" value="1"/>
</dbReference>
<dbReference type="Pfam" id="PF00589">
    <property type="entry name" value="Phage_integrase"/>
    <property type="match status" value="1"/>
</dbReference>
<evidence type="ECO:0000256" key="3">
    <source>
        <dbReference type="ARBA" id="ARBA00023172"/>
    </source>
</evidence>
<evidence type="ECO:0000313" key="6">
    <source>
        <dbReference type="Proteomes" id="UP000643610"/>
    </source>
</evidence>
<organism evidence="5 6">
    <name type="scientific">Undibacterium amnicola</name>
    <dbReference type="NCBI Taxonomy" id="1834038"/>
    <lineage>
        <taxon>Bacteria</taxon>
        <taxon>Pseudomonadati</taxon>
        <taxon>Pseudomonadota</taxon>
        <taxon>Betaproteobacteria</taxon>
        <taxon>Burkholderiales</taxon>
        <taxon>Oxalobacteraceae</taxon>
        <taxon>Undibacterium</taxon>
    </lineage>
</organism>
<comment type="similarity">
    <text evidence="1">Belongs to the 'phage' integrase family.</text>
</comment>
<feature type="domain" description="Tyr recombinase" evidence="4">
    <location>
        <begin position="238"/>
        <end position="408"/>
    </location>
</feature>
<dbReference type="Gene3D" id="3.30.160.390">
    <property type="entry name" value="Integrase, DNA-binding domain"/>
    <property type="match status" value="1"/>
</dbReference>
<name>A0ABR6XPR4_9BURK</name>
<dbReference type="PROSITE" id="PS51898">
    <property type="entry name" value="TYR_RECOMBINASE"/>
    <property type="match status" value="1"/>
</dbReference>
<dbReference type="InterPro" id="IPR011010">
    <property type="entry name" value="DNA_brk_join_enz"/>
</dbReference>
<protein>
    <submittedName>
        <fullName evidence="5">Integrase family protein</fullName>
    </submittedName>
</protein>
<reference evidence="5 6" key="1">
    <citation type="submission" date="2020-08" db="EMBL/GenBank/DDBJ databases">
        <title>Novel species isolated from subtropical streams in China.</title>
        <authorList>
            <person name="Lu H."/>
        </authorList>
    </citation>
    <scope>NUCLEOTIDE SEQUENCE [LARGE SCALE GENOMIC DNA]</scope>
    <source>
        <strain evidence="5 6">KCTC 52442</strain>
    </source>
</reference>
<accession>A0ABR6XPR4</accession>
<evidence type="ECO:0000313" key="5">
    <source>
        <dbReference type="EMBL" id="MBC3831479.1"/>
    </source>
</evidence>
<dbReference type="PANTHER" id="PTHR30629">
    <property type="entry name" value="PROPHAGE INTEGRASE"/>
    <property type="match status" value="1"/>
</dbReference>
<dbReference type="InterPro" id="IPR050808">
    <property type="entry name" value="Phage_Integrase"/>
</dbReference>
<keyword evidence="3" id="KW-0233">DNA recombination</keyword>
<proteinExistence type="inferred from homology"/>
<dbReference type="Proteomes" id="UP000643610">
    <property type="component" value="Unassembled WGS sequence"/>
</dbReference>
<dbReference type="InterPro" id="IPR038488">
    <property type="entry name" value="Integrase_DNA-bd_sf"/>
</dbReference>
<dbReference type="RefSeq" id="WP_186890536.1">
    <property type="nucleotide sequence ID" value="NZ_JACOFU010000003.1"/>
</dbReference>
<dbReference type="Gene3D" id="1.10.443.10">
    <property type="entry name" value="Intergrase catalytic core"/>
    <property type="match status" value="1"/>
</dbReference>
<dbReference type="InterPro" id="IPR025166">
    <property type="entry name" value="Integrase_DNA_bind_dom"/>
</dbReference>
<keyword evidence="2" id="KW-0229">DNA integration</keyword>
<dbReference type="InterPro" id="IPR002104">
    <property type="entry name" value="Integrase_catalytic"/>
</dbReference>
<dbReference type="EMBL" id="JACOFU010000003">
    <property type="protein sequence ID" value="MBC3831479.1"/>
    <property type="molecule type" value="Genomic_DNA"/>
</dbReference>
<comment type="caution">
    <text evidence="5">The sequence shown here is derived from an EMBL/GenBank/DDBJ whole genome shotgun (WGS) entry which is preliminary data.</text>
</comment>
<evidence type="ECO:0000256" key="2">
    <source>
        <dbReference type="ARBA" id="ARBA00022908"/>
    </source>
</evidence>
<dbReference type="InterPro" id="IPR013762">
    <property type="entry name" value="Integrase-like_cat_sf"/>
</dbReference>
<gene>
    <name evidence="5" type="ORF">H8K33_08155</name>
</gene>